<dbReference type="AlphaFoldDB" id="A0A6L6UF99"/>
<dbReference type="EMBL" id="WOWS01000007">
    <property type="protein sequence ID" value="MUU79632.1"/>
    <property type="molecule type" value="Genomic_DNA"/>
</dbReference>
<feature type="domain" description="FIST" evidence="1">
    <location>
        <begin position="23"/>
        <end position="215"/>
    </location>
</feature>
<accession>A0A6L6UF99</accession>
<sequence length="375" mass="40619">MKVEQLSLTGENWSGDIDTIEIQPNLILLFVSLLFKSKRALVSKLQERYPNALLVGCSTAGEISGSKVSDDTVSLSAIEFEKVICKIATVDIINIDKSYEAGKFLASQLENENLKHALVFSDGSNVNGADLVTGLKSILKNTSITGGLSGYNIDSKEAFIIANSNIVGKKIVGLGFYGQELNVSFASNGGWDSFGADRLVTKSKKNIVYELDGQPASEIYRKFLGEKVNTFPNSGLSFPFSMRVNELDTPVVRTVRAINEEEHSLVFAANVPVGSSLRLMNSNADRLIKGAENSAKSAINTITQQPELAILVSCVGRRLLLKQLVEEEVEAVEEVLGKHPKITGFYSFGEIAPSGNSSPCELHNQTMTVTTLSEC</sequence>
<evidence type="ECO:0000313" key="4">
    <source>
        <dbReference type="Proteomes" id="UP000478208"/>
    </source>
</evidence>
<keyword evidence="4" id="KW-1185">Reference proteome</keyword>
<evidence type="ECO:0000259" key="2">
    <source>
        <dbReference type="SMART" id="SM01204"/>
    </source>
</evidence>
<dbReference type="InterPro" id="IPR013702">
    <property type="entry name" value="FIST_domain_N"/>
</dbReference>
<dbReference type="RefSeq" id="WP_157364694.1">
    <property type="nucleotide sequence ID" value="NZ_WOWS01000007.1"/>
</dbReference>
<dbReference type="Proteomes" id="UP000478208">
    <property type="component" value="Unassembled WGS sequence"/>
</dbReference>
<protein>
    <recommendedName>
        <fullName evidence="5">Histidine kinase</fullName>
    </recommendedName>
</protein>
<dbReference type="Pfam" id="PF10442">
    <property type="entry name" value="FIST_C"/>
    <property type="match status" value="1"/>
</dbReference>
<reference evidence="3 4" key="1">
    <citation type="submission" date="2019-12" db="EMBL/GenBank/DDBJ databases">
        <authorList>
            <person name="Li J."/>
        </authorList>
    </citation>
    <scope>NUCLEOTIDE SEQUENCE [LARGE SCALE GENOMIC DNA]</scope>
    <source>
        <strain evidence="3 4">HL2-2</strain>
    </source>
</reference>
<dbReference type="SMART" id="SM01204">
    <property type="entry name" value="FIST_C"/>
    <property type="match status" value="1"/>
</dbReference>
<dbReference type="InterPro" id="IPR019494">
    <property type="entry name" value="FIST_C"/>
</dbReference>
<dbReference type="Pfam" id="PF08495">
    <property type="entry name" value="FIST"/>
    <property type="match status" value="1"/>
</dbReference>
<evidence type="ECO:0000259" key="1">
    <source>
        <dbReference type="SMART" id="SM00897"/>
    </source>
</evidence>
<dbReference type="SMART" id="SM00897">
    <property type="entry name" value="FIST"/>
    <property type="match status" value="1"/>
</dbReference>
<dbReference type="PANTHER" id="PTHR40252">
    <property type="entry name" value="BLR0328 PROTEIN"/>
    <property type="match status" value="1"/>
</dbReference>
<feature type="domain" description="FIST C-domain" evidence="2">
    <location>
        <begin position="216"/>
        <end position="354"/>
    </location>
</feature>
<organism evidence="3 4">
    <name type="scientific">Winogradskyella endarachnes</name>
    <dbReference type="NCBI Taxonomy" id="2681965"/>
    <lineage>
        <taxon>Bacteria</taxon>
        <taxon>Pseudomonadati</taxon>
        <taxon>Bacteroidota</taxon>
        <taxon>Flavobacteriia</taxon>
        <taxon>Flavobacteriales</taxon>
        <taxon>Flavobacteriaceae</taxon>
        <taxon>Winogradskyella</taxon>
    </lineage>
</organism>
<gene>
    <name evidence="3" type="ORF">GN138_14365</name>
</gene>
<comment type="caution">
    <text evidence="3">The sequence shown here is derived from an EMBL/GenBank/DDBJ whole genome shotgun (WGS) entry which is preliminary data.</text>
</comment>
<evidence type="ECO:0000313" key="3">
    <source>
        <dbReference type="EMBL" id="MUU79632.1"/>
    </source>
</evidence>
<evidence type="ECO:0008006" key="5">
    <source>
        <dbReference type="Google" id="ProtNLM"/>
    </source>
</evidence>
<proteinExistence type="predicted"/>
<name>A0A6L6UF99_9FLAO</name>
<dbReference type="PANTHER" id="PTHR40252:SF2">
    <property type="entry name" value="BLR0328 PROTEIN"/>
    <property type="match status" value="1"/>
</dbReference>